<dbReference type="Pfam" id="PF01926">
    <property type="entry name" value="MMR_HSR1"/>
    <property type="match status" value="1"/>
</dbReference>
<dbReference type="InterPro" id="IPR025867">
    <property type="entry name" value="MnmE_helical"/>
</dbReference>
<dbReference type="SUPFAM" id="SSF52540">
    <property type="entry name" value="P-loop containing nucleoside triphosphate hydrolases"/>
    <property type="match status" value="1"/>
</dbReference>
<dbReference type="Pfam" id="PF10396">
    <property type="entry name" value="TrmE_N"/>
    <property type="match status" value="1"/>
</dbReference>
<evidence type="ECO:0000313" key="6">
    <source>
        <dbReference type="EMBL" id="GAC74569.1"/>
    </source>
</evidence>
<dbReference type="STRING" id="1151754.M9LWC4"/>
<dbReference type="Pfam" id="PF12631">
    <property type="entry name" value="MnmE_helical"/>
    <property type="match status" value="1"/>
</dbReference>
<dbReference type="HAMAP" id="MF_00379">
    <property type="entry name" value="GTPase_MnmE"/>
    <property type="match status" value="1"/>
</dbReference>
<dbReference type="Gene3D" id="3.40.50.300">
    <property type="entry name" value="P-loop containing nucleotide triphosphate hydrolases"/>
    <property type="match status" value="1"/>
</dbReference>
<dbReference type="SUPFAM" id="SSF103025">
    <property type="entry name" value="Folate-binding domain"/>
    <property type="match status" value="1"/>
</dbReference>
<evidence type="ECO:0000256" key="1">
    <source>
        <dbReference type="ARBA" id="ARBA00011043"/>
    </source>
</evidence>
<organism evidence="6 7">
    <name type="scientific">Pseudozyma antarctica (strain T-34)</name>
    <name type="common">Yeast</name>
    <name type="synonym">Candida antarctica</name>
    <dbReference type="NCBI Taxonomy" id="1151754"/>
    <lineage>
        <taxon>Eukaryota</taxon>
        <taxon>Fungi</taxon>
        <taxon>Dikarya</taxon>
        <taxon>Basidiomycota</taxon>
        <taxon>Ustilaginomycotina</taxon>
        <taxon>Ustilaginomycetes</taxon>
        <taxon>Ustilaginales</taxon>
        <taxon>Ustilaginaceae</taxon>
        <taxon>Moesziomyces</taxon>
    </lineage>
</organism>
<name>M9LWC4_PSEA3</name>
<dbReference type="PANTHER" id="PTHR42714:SF2">
    <property type="entry name" value="TRNA MODIFICATION GTPASE GTPBP3, MITOCHONDRIAL"/>
    <property type="match status" value="1"/>
</dbReference>
<evidence type="ECO:0000313" key="7">
    <source>
        <dbReference type="Proteomes" id="UP000011976"/>
    </source>
</evidence>
<dbReference type="PROSITE" id="PS51709">
    <property type="entry name" value="G_TRME"/>
    <property type="match status" value="1"/>
</dbReference>
<evidence type="ECO:0000256" key="2">
    <source>
        <dbReference type="ARBA" id="ARBA00022694"/>
    </source>
</evidence>
<proteinExistence type="inferred from homology"/>
<gene>
    <name evidence="6" type="ORF">PANT_12c00036</name>
</gene>
<dbReference type="GO" id="GO:0002098">
    <property type="term" value="P:tRNA wobble uridine modification"/>
    <property type="evidence" value="ECO:0007669"/>
    <property type="project" value="TreeGrafter"/>
</dbReference>
<feature type="domain" description="TrmE-type G" evidence="5">
    <location>
        <begin position="307"/>
        <end position="461"/>
    </location>
</feature>
<keyword evidence="4" id="KW-0342">GTP-binding</keyword>
<dbReference type="InterPro" id="IPR031168">
    <property type="entry name" value="G_TrmE"/>
</dbReference>
<dbReference type="Proteomes" id="UP000011976">
    <property type="component" value="Unassembled WGS sequence"/>
</dbReference>
<dbReference type="CDD" id="cd04164">
    <property type="entry name" value="trmE"/>
    <property type="match status" value="1"/>
</dbReference>
<dbReference type="InterPro" id="IPR027417">
    <property type="entry name" value="P-loop_NTPase"/>
</dbReference>
<dbReference type="SUPFAM" id="SSF116878">
    <property type="entry name" value="TrmE connector domain"/>
    <property type="match status" value="1"/>
</dbReference>
<protein>
    <submittedName>
        <fullName evidence="6">Mitochondrial GTPase</fullName>
    </submittedName>
</protein>
<dbReference type="InterPro" id="IPR027368">
    <property type="entry name" value="MnmE_dom2"/>
</dbReference>
<dbReference type="GO" id="GO:0005739">
    <property type="term" value="C:mitochondrion"/>
    <property type="evidence" value="ECO:0007669"/>
    <property type="project" value="TreeGrafter"/>
</dbReference>
<dbReference type="Gene3D" id="1.20.120.430">
    <property type="entry name" value="tRNA modification GTPase MnmE domain 2"/>
    <property type="match status" value="1"/>
</dbReference>
<dbReference type="EMBL" id="DF196778">
    <property type="protein sequence ID" value="GAC74569.1"/>
    <property type="molecule type" value="Genomic_DNA"/>
</dbReference>
<dbReference type="AlphaFoldDB" id="M9LWC4"/>
<dbReference type="NCBIfam" id="NF003661">
    <property type="entry name" value="PRK05291.1-3"/>
    <property type="match status" value="1"/>
</dbReference>
<dbReference type="InterPro" id="IPR005225">
    <property type="entry name" value="Small_GTP-bd"/>
</dbReference>
<dbReference type="InterPro" id="IPR027266">
    <property type="entry name" value="TrmE/GcvT-like"/>
</dbReference>
<dbReference type="GO" id="GO:0005525">
    <property type="term" value="F:GTP binding"/>
    <property type="evidence" value="ECO:0007669"/>
    <property type="project" value="UniProtKB-KW"/>
</dbReference>
<dbReference type="OrthoDB" id="188276at2759"/>
<evidence type="ECO:0000259" key="5">
    <source>
        <dbReference type="PROSITE" id="PS51709"/>
    </source>
</evidence>
<dbReference type="InterPro" id="IPR004520">
    <property type="entry name" value="GTPase_MnmE"/>
</dbReference>
<dbReference type="NCBIfam" id="TIGR00231">
    <property type="entry name" value="small_GTP"/>
    <property type="match status" value="1"/>
</dbReference>
<dbReference type="GO" id="GO:0030488">
    <property type="term" value="P:tRNA methylation"/>
    <property type="evidence" value="ECO:0007669"/>
    <property type="project" value="TreeGrafter"/>
</dbReference>
<accession>M9LWC4</accession>
<reference evidence="7" key="1">
    <citation type="journal article" date="2013" name="Genome Announc.">
        <title>Genome sequence of the basidiomycetous yeast Pseudozyma antarctica T-34, a producer of the glycolipid biosurfactants mannosylerythritol lipids.</title>
        <authorList>
            <person name="Morita T."/>
            <person name="Koike H."/>
            <person name="Koyama Y."/>
            <person name="Hagiwara H."/>
            <person name="Ito E."/>
            <person name="Fukuoka T."/>
            <person name="Imura T."/>
            <person name="Machida M."/>
            <person name="Kitamoto D."/>
        </authorList>
    </citation>
    <scope>NUCLEOTIDE SEQUENCE [LARGE SCALE GENOMIC DNA]</scope>
    <source>
        <strain evidence="7">T-34</strain>
    </source>
</reference>
<sequence>MVIRCCGWRIGLVGAARQCTRPHLAHAVRDAVLQAEHRAQPVLDLGAVASRASVRTLASSSRAPSRPNDTIYALATGAGRAGVAIVRISGAAVERIYHSLCLTSRLLPYVRLPPAHKLVVRNLHHPHTRELLDAGAGVILFPAGASYTGETSLELHIHGGVATVSDVLDALVSIRASEGRVRPAEAGEFTRRAFEHGRLDLAGAEALHALVQAETSMQRRVAVQGTAGFQAKRYEAMRAQLLKAMAMTEALIDFSDEDGVEDATWVAAVRSVEQMAQMLGDELGVEGAQGQRGGKGTRHVGEIVSDGIRLAIYGPPNAGKSSLLNRLADREAAIVSDVPGTTRDVLQVHLDLGGYKVIVYDTAGLRTGACDEIERIGISRARDAVQAADLSLLVIPADSTSTPPLLGPDSYTAHDADLVFINKTDLHPECPRVSGARTWTGSVKTGAGLAELMADLAQLIKTKYAISTTEAPLITQTRHRFLLLECLDHINRFLALARARDPDLVLAAEELRYAAKSIGKITGNHLSPDEILGSIFSTFCIGK</sequence>
<dbReference type="InterPro" id="IPR018948">
    <property type="entry name" value="GTP-bd_TrmE_N"/>
</dbReference>
<keyword evidence="2" id="KW-0819">tRNA processing</keyword>
<evidence type="ECO:0000256" key="3">
    <source>
        <dbReference type="ARBA" id="ARBA00022741"/>
    </source>
</evidence>
<comment type="similarity">
    <text evidence="1">Belongs to the TRAFAC class TrmE-Era-EngA-EngB-Septin-like GTPase superfamily. TrmE GTPase family.</text>
</comment>
<dbReference type="GO" id="GO:0003924">
    <property type="term" value="F:GTPase activity"/>
    <property type="evidence" value="ECO:0007669"/>
    <property type="project" value="InterPro"/>
</dbReference>
<keyword evidence="3" id="KW-0547">Nucleotide-binding</keyword>
<dbReference type="Gene3D" id="3.30.1360.120">
    <property type="entry name" value="Probable tRNA modification gtpase trme, domain 1"/>
    <property type="match status" value="1"/>
</dbReference>
<dbReference type="PANTHER" id="PTHR42714">
    <property type="entry name" value="TRNA MODIFICATION GTPASE GTPBP3"/>
    <property type="match status" value="1"/>
</dbReference>
<dbReference type="CDD" id="cd14858">
    <property type="entry name" value="TrmE_N"/>
    <property type="match status" value="1"/>
</dbReference>
<evidence type="ECO:0000256" key="4">
    <source>
        <dbReference type="ARBA" id="ARBA00023134"/>
    </source>
</evidence>
<dbReference type="InterPro" id="IPR006073">
    <property type="entry name" value="GTP-bd"/>
</dbReference>